<dbReference type="EMBL" id="BGZI01000020">
    <property type="protein sequence ID" value="GBO89193.1"/>
    <property type="molecule type" value="Genomic_DNA"/>
</dbReference>
<reference evidence="1 2" key="1">
    <citation type="journal article" date="2019" name="J. Gen. Appl. Microbiol.">
        <title>Aerobic degradation of cis-dichloroethene by the marine bacterium Marinobacter salsuginis strain 5N-3.</title>
        <authorList>
            <person name="Inoue Y."/>
            <person name="Fukunaga Y."/>
            <person name="Katsumata H."/>
            <person name="Ohji S."/>
            <person name="Hosoyama A."/>
            <person name="Mori K."/>
            <person name="Ando K."/>
        </authorList>
    </citation>
    <scope>NUCLEOTIDE SEQUENCE [LARGE SCALE GENOMIC DNA]</scope>
    <source>
        <strain evidence="1 2">NBRC 109114</strain>
    </source>
</reference>
<dbReference type="Proteomes" id="UP000387223">
    <property type="component" value="Unassembled WGS sequence"/>
</dbReference>
<comment type="caution">
    <text evidence="1">The sequence shown here is derived from an EMBL/GenBank/DDBJ whole genome shotgun (WGS) entry which is preliminary data.</text>
</comment>
<name>A0A5M3Q1Y5_9GAMM</name>
<evidence type="ECO:0000313" key="2">
    <source>
        <dbReference type="Proteomes" id="UP000387223"/>
    </source>
</evidence>
<dbReference type="AlphaFoldDB" id="A0A5M3Q1Y5"/>
<dbReference type="RefSeq" id="WP_136631100.1">
    <property type="nucleotide sequence ID" value="NZ_BGZI01000020.1"/>
</dbReference>
<sequence length="160" mass="17184">MSTDDITAIGIRHGLEFDSVASGGRYQLLMLAPGGDEKPVFVLENPENGEGPSDPNARIGIICYPNMNRWTDCVEAVFPNAEVALKQLASADFRTALVWEVAGLLNPGPTMEATLEAVAWSGEAQQIIKKQDFTFAEMANEILENSGAEIALIPHPGGQD</sequence>
<protein>
    <submittedName>
        <fullName evidence="1">Uncharacterized protein</fullName>
    </submittedName>
</protein>
<proteinExistence type="predicted"/>
<gene>
    <name evidence="1" type="ORF">MSSD14B_28610</name>
</gene>
<evidence type="ECO:0000313" key="1">
    <source>
        <dbReference type="EMBL" id="GBO89193.1"/>
    </source>
</evidence>
<organism evidence="1 2">
    <name type="scientific">Marinobacter salsuginis</name>
    <dbReference type="NCBI Taxonomy" id="418719"/>
    <lineage>
        <taxon>Bacteria</taxon>
        <taxon>Pseudomonadati</taxon>
        <taxon>Pseudomonadota</taxon>
        <taxon>Gammaproteobacteria</taxon>
        <taxon>Pseudomonadales</taxon>
        <taxon>Marinobacteraceae</taxon>
        <taxon>Marinobacter</taxon>
    </lineage>
</organism>
<accession>A0A5M3Q1Y5</accession>